<dbReference type="STRING" id="1123291.SAMN04490355_101683"/>
<dbReference type="AlphaFoldDB" id="A0A1I4KA81"/>
<protein>
    <submittedName>
        <fullName evidence="1">Uncharacterized protein</fullName>
    </submittedName>
</protein>
<sequence>MLLYLRGRNKKVIELANKIKLKLAKFNEVVKKEKWTDGELAIKMGVSTTQIWRARLPDEDHRHNDPGGEFIAGALAAFPYLEFNDLFFLVNDLRARKNEEIKSYVKEDE</sequence>
<proteinExistence type="predicted"/>
<evidence type="ECO:0000313" key="2">
    <source>
        <dbReference type="Proteomes" id="UP000199520"/>
    </source>
</evidence>
<evidence type="ECO:0000313" key="1">
    <source>
        <dbReference type="EMBL" id="SFL75638.1"/>
    </source>
</evidence>
<organism evidence="1 2">
    <name type="scientific">Pelosinus propionicus DSM 13327</name>
    <dbReference type="NCBI Taxonomy" id="1123291"/>
    <lineage>
        <taxon>Bacteria</taxon>
        <taxon>Bacillati</taxon>
        <taxon>Bacillota</taxon>
        <taxon>Negativicutes</taxon>
        <taxon>Selenomonadales</taxon>
        <taxon>Sporomusaceae</taxon>
        <taxon>Pelosinus</taxon>
    </lineage>
</organism>
<keyword evidence="2" id="KW-1185">Reference proteome</keyword>
<reference evidence="2" key="1">
    <citation type="submission" date="2016-10" db="EMBL/GenBank/DDBJ databases">
        <authorList>
            <person name="Varghese N."/>
            <person name="Submissions S."/>
        </authorList>
    </citation>
    <scope>NUCLEOTIDE SEQUENCE [LARGE SCALE GENOMIC DNA]</scope>
    <source>
        <strain evidence="2">DSM 13327</strain>
    </source>
</reference>
<dbReference type="EMBL" id="FOTS01000016">
    <property type="protein sequence ID" value="SFL75638.1"/>
    <property type="molecule type" value="Genomic_DNA"/>
</dbReference>
<name>A0A1I4KA81_9FIRM</name>
<dbReference type="Proteomes" id="UP000199520">
    <property type="component" value="Unassembled WGS sequence"/>
</dbReference>
<gene>
    <name evidence="1" type="ORF">SAMN04490355_101683</name>
</gene>
<accession>A0A1I4KA81</accession>